<dbReference type="OrthoDB" id="4138941at2759"/>
<dbReference type="SUPFAM" id="SSF56112">
    <property type="entry name" value="Protein kinase-like (PK-like)"/>
    <property type="match status" value="1"/>
</dbReference>
<dbReference type="AlphaFoldDB" id="A0A1C1CWA6"/>
<evidence type="ECO:0000313" key="1">
    <source>
        <dbReference type="EMBL" id="OCT52735.1"/>
    </source>
</evidence>
<dbReference type="InterPro" id="IPR011009">
    <property type="entry name" value="Kinase-like_dom_sf"/>
</dbReference>
<accession>A0A1C1CWA6</accession>
<dbReference type="EMBL" id="LGRB01000008">
    <property type="protein sequence ID" value="OCT52735.1"/>
    <property type="molecule type" value="Genomic_DNA"/>
</dbReference>
<keyword evidence="2" id="KW-1185">Reference proteome</keyword>
<evidence type="ECO:0000313" key="2">
    <source>
        <dbReference type="Proteomes" id="UP000094526"/>
    </source>
</evidence>
<dbReference type="Proteomes" id="UP000094526">
    <property type="component" value="Unassembled WGS sequence"/>
</dbReference>
<gene>
    <name evidence="1" type="ORF">CLCR_11116</name>
</gene>
<name>A0A1C1CWA6_9EURO</name>
<organism evidence="1 2">
    <name type="scientific">Cladophialophora carrionii</name>
    <dbReference type="NCBI Taxonomy" id="86049"/>
    <lineage>
        <taxon>Eukaryota</taxon>
        <taxon>Fungi</taxon>
        <taxon>Dikarya</taxon>
        <taxon>Ascomycota</taxon>
        <taxon>Pezizomycotina</taxon>
        <taxon>Eurotiomycetes</taxon>
        <taxon>Chaetothyriomycetidae</taxon>
        <taxon>Chaetothyriales</taxon>
        <taxon>Herpotrichiellaceae</taxon>
        <taxon>Cladophialophora</taxon>
    </lineage>
</organism>
<comment type="caution">
    <text evidence="1">The sequence shown here is derived from an EMBL/GenBank/DDBJ whole genome shotgun (WGS) entry which is preliminary data.</text>
</comment>
<proteinExistence type="predicted"/>
<evidence type="ECO:0008006" key="3">
    <source>
        <dbReference type="Google" id="ProtNLM"/>
    </source>
</evidence>
<sequence length="73" mass="8272">MALHGLGISHGDVKPDCFHPPGSTHDIALYDFSRSYTFSPERPCLTNGTRRLRTLKRAEKVDCRNVQKTVLEM</sequence>
<protein>
    <recommendedName>
        <fullName evidence="3">Protein kinase domain-containing protein</fullName>
    </recommendedName>
</protein>
<dbReference type="VEuPathDB" id="FungiDB:CLCR_11116"/>
<reference evidence="2" key="1">
    <citation type="submission" date="2015-07" db="EMBL/GenBank/DDBJ databases">
        <authorList>
            <person name="Teixeira M.M."/>
            <person name="Souza R.C."/>
            <person name="Almeida L.G."/>
            <person name="Vicente V.A."/>
            <person name="de Hoog S."/>
            <person name="Bocca A.L."/>
            <person name="de Almeida S.R."/>
            <person name="Vasconcelos A.T."/>
            <person name="Felipe M.S."/>
        </authorList>
    </citation>
    <scope>NUCLEOTIDE SEQUENCE [LARGE SCALE GENOMIC DNA]</scope>
    <source>
        <strain evidence="2">KSF</strain>
    </source>
</reference>
<dbReference type="STRING" id="86049.A0A1C1CWA6"/>